<sequence>MKCIILRYCQFSYLQNIPTSPPNCRPCAVNQVDGWQNDSGQNHGKTRRLAADGSSREIADIPPSSMHHVEPLAAQQAEFGALDHGPV</sequence>
<protein>
    <submittedName>
        <fullName evidence="2">Uncharacterized protein</fullName>
    </submittedName>
</protein>
<gene>
    <name evidence="2" type="ORF">Mal15_63300</name>
</gene>
<evidence type="ECO:0000256" key="1">
    <source>
        <dbReference type="SAM" id="MobiDB-lite"/>
    </source>
</evidence>
<dbReference type="KEGG" id="smam:Mal15_63300"/>
<dbReference type="EMBL" id="CP036264">
    <property type="protein sequence ID" value="QEG02244.1"/>
    <property type="molecule type" value="Genomic_DNA"/>
</dbReference>
<keyword evidence="3" id="KW-1185">Reference proteome</keyword>
<proteinExistence type="predicted"/>
<name>A0A5B9MMS4_9BACT</name>
<feature type="region of interest" description="Disordered" evidence="1">
    <location>
        <begin position="35"/>
        <end position="59"/>
    </location>
</feature>
<evidence type="ECO:0000313" key="3">
    <source>
        <dbReference type="Proteomes" id="UP000321353"/>
    </source>
</evidence>
<dbReference type="AlphaFoldDB" id="A0A5B9MMS4"/>
<accession>A0A5B9MMS4</accession>
<evidence type="ECO:0000313" key="2">
    <source>
        <dbReference type="EMBL" id="QEG02244.1"/>
    </source>
</evidence>
<organism evidence="2 3">
    <name type="scientific">Stieleria maiorica</name>
    <dbReference type="NCBI Taxonomy" id="2795974"/>
    <lineage>
        <taxon>Bacteria</taxon>
        <taxon>Pseudomonadati</taxon>
        <taxon>Planctomycetota</taxon>
        <taxon>Planctomycetia</taxon>
        <taxon>Pirellulales</taxon>
        <taxon>Pirellulaceae</taxon>
        <taxon>Stieleria</taxon>
    </lineage>
</organism>
<reference evidence="2 3" key="1">
    <citation type="submission" date="2019-02" db="EMBL/GenBank/DDBJ databases">
        <title>Planctomycetal bacteria perform biofilm scaping via a novel small molecule.</title>
        <authorList>
            <person name="Jeske O."/>
            <person name="Boedeker C."/>
            <person name="Wiegand S."/>
            <person name="Breitling P."/>
            <person name="Kallscheuer N."/>
            <person name="Jogler M."/>
            <person name="Rohde M."/>
            <person name="Petersen J."/>
            <person name="Medema M.H."/>
            <person name="Surup F."/>
            <person name="Jogler C."/>
        </authorList>
    </citation>
    <scope>NUCLEOTIDE SEQUENCE [LARGE SCALE GENOMIC DNA]</scope>
    <source>
        <strain evidence="2 3">Mal15</strain>
    </source>
</reference>
<dbReference type="Proteomes" id="UP000321353">
    <property type="component" value="Chromosome"/>
</dbReference>